<dbReference type="Gene3D" id="3.20.20.80">
    <property type="entry name" value="Glycosidases"/>
    <property type="match status" value="1"/>
</dbReference>
<dbReference type="InterPro" id="IPR017853">
    <property type="entry name" value="GH"/>
</dbReference>
<dbReference type="PRINTS" id="PR00132">
    <property type="entry name" value="GLHYDRLASE2"/>
</dbReference>
<dbReference type="InterPro" id="IPR036156">
    <property type="entry name" value="Beta-gal/glucu_dom_sf"/>
</dbReference>
<feature type="chain" id="PRO_5016354406" description="Beta-galactosidase" evidence="11">
    <location>
        <begin position="21"/>
        <end position="1018"/>
    </location>
</feature>
<dbReference type="EMBL" id="CP029480">
    <property type="protein sequence ID" value="AWV98312.1"/>
    <property type="molecule type" value="Genomic_DNA"/>
</dbReference>
<dbReference type="Gene3D" id="2.70.98.10">
    <property type="match status" value="1"/>
</dbReference>
<dbReference type="InterPro" id="IPR006102">
    <property type="entry name" value="Ig-like_GH2"/>
</dbReference>
<keyword evidence="6 10" id="KW-0378">Hydrolase</keyword>
<dbReference type="InterPro" id="IPR011013">
    <property type="entry name" value="Gal_mutarotase_sf_dom"/>
</dbReference>
<evidence type="ECO:0000256" key="7">
    <source>
        <dbReference type="ARBA" id="ARBA00022837"/>
    </source>
</evidence>
<dbReference type="GO" id="GO:0004565">
    <property type="term" value="F:beta-galactosidase activity"/>
    <property type="evidence" value="ECO:0007669"/>
    <property type="project" value="UniProtKB-EC"/>
</dbReference>
<feature type="signal peptide" evidence="11">
    <location>
        <begin position="1"/>
        <end position="20"/>
    </location>
</feature>
<dbReference type="Pfam" id="PF02929">
    <property type="entry name" value="Bgal_small_N"/>
    <property type="match status" value="1"/>
</dbReference>
<dbReference type="SMR" id="A0A2Z4GAL9"/>
<dbReference type="PANTHER" id="PTHR46323:SF2">
    <property type="entry name" value="BETA-GALACTOSIDASE"/>
    <property type="match status" value="1"/>
</dbReference>
<comment type="subunit">
    <text evidence="4">Monomer.</text>
</comment>
<sequence>MKFSRILSGLLLLSPFFAYSQSFTFSEWENPELVEINKLAPHAEMTHFSSIAAAKADAGENLNYKSLNGNWKFKYADTPGESPQDFMEEGFDAKLWSSIPVPSNWELEGHGIPIYTNVIYPFPKNPPFIDHAYNPVGSYIKEFTVPENWEGDDVILSFGSISGAAYIWLNGKEVGFTKVSKTAAEFDITPFLKRGTNTLAVKVLRWHDGSYIEDQDFWRLSGIERDVNVYARPKTHIADYFSKALLVNNYKDGNLAVDLNVGGRSIAGFDAVLSLFDANGNVVAQQSQKVKDGMVSFKAIKVANVKPWNTETPNLYNLVLTLNKAGKLVDAVSQKVGFRTVEITDKGLLVNGNRIFVKGVNRHEHDPKTGHVISKESMLEDIRLMKLFNINTVRSSHYPNDPLWLKLCNQYGLFVIDEANVETHGMGAELQGWFDKSVHPAYLPEWKEAHLDRARRVLERDKNHPSVIVWSMGNECGNGSNFQAIYDYMKGRDDSRPVQSEQAGEEANTDIVTPMYPTMDAMKKYASSGAKRPYIMCEYSHAMGNSNGNFKEYWDVIYGSDNLQGGCIWDWVDQGLEVNDPYKGKYFGYGGDLGSQNLRNDENFCANGLVSSDRQVHPALYEVKKVYQNVHFKNFDWKTGSFDVALQTFFTDYTYTYKLLKNGEELSTGELSLTGGKGKVNIPSLIDGNDYVFQVFALQKSFDAMIPTGHEVAREEFVYKPLKDVFLLKNVRPVSGLTENGNLYIFKENGIEIALNKENGSIVKFEKDGMSYLSSMPQPYFWRAPIDNDFGHNFQETASVWRTAHSSKTLKSVDNYEGGIKVNYTLNDVSADYSISYTILEGGRLAVKSDLKINDAQVSELPRMGMRMQLPKAFNVVNYYGRGPFENYQDRNTASFLGVYQDLVKNQFVDTYIRPQENGYRTDTKWVKLKDDKGHTLKVEGMQPLSFSALHYLTEDFDPGMTKKQMHPTDVSERDATILHIDLLQRGVGGDNSWGYMPHKPYRLENNSYSYAYVITLE</sequence>
<dbReference type="InterPro" id="IPR014718">
    <property type="entry name" value="GH-type_carb-bd"/>
</dbReference>
<evidence type="ECO:0000256" key="8">
    <source>
        <dbReference type="ARBA" id="ARBA00023295"/>
    </source>
</evidence>
<dbReference type="InterPro" id="IPR023230">
    <property type="entry name" value="Glyco_hydro_2_CS"/>
</dbReference>
<dbReference type="InterPro" id="IPR008979">
    <property type="entry name" value="Galactose-bd-like_sf"/>
</dbReference>
<dbReference type="PROSITE" id="PS00719">
    <property type="entry name" value="GLYCOSYL_HYDROL_F2_1"/>
    <property type="match status" value="1"/>
</dbReference>
<dbReference type="Pfam" id="PF02837">
    <property type="entry name" value="Glyco_hydro_2_N"/>
    <property type="match status" value="1"/>
</dbReference>
<dbReference type="SUPFAM" id="SSF74650">
    <property type="entry name" value="Galactose mutarotase-like"/>
    <property type="match status" value="1"/>
</dbReference>
<dbReference type="InterPro" id="IPR032312">
    <property type="entry name" value="LacZ_4"/>
</dbReference>
<name>A0A2Z4GAL9_9BACT</name>
<accession>A0A2Z4GAL9</accession>
<evidence type="ECO:0000256" key="3">
    <source>
        <dbReference type="ARBA" id="ARBA00007401"/>
    </source>
</evidence>
<keyword evidence="7" id="KW-0106">Calcium</keyword>
<evidence type="ECO:0000256" key="10">
    <source>
        <dbReference type="RuleBase" id="RU361154"/>
    </source>
</evidence>
<protein>
    <recommendedName>
        <fullName evidence="5 10">Beta-galactosidase</fullName>
        <ecNumber evidence="5 10">3.2.1.23</ecNumber>
    </recommendedName>
    <alternativeName>
        <fullName evidence="9 10">Lactase</fullName>
    </alternativeName>
</protein>
<proteinExistence type="inferred from homology"/>
<organism evidence="13 14">
    <name type="scientific">Arcticibacterium luteifluviistationis</name>
    <dbReference type="NCBI Taxonomy" id="1784714"/>
    <lineage>
        <taxon>Bacteria</taxon>
        <taxon>Pseudomonadati</taxon>
        <taxon>Bacteroidota</taxon>
        <taxon>Cytophagia</taxon>
        <taxon>Cytophagales</taxon>
        <taxon>Leadbetterellaceae</taxon>
        <taxon>Arcticibacterium</taxon>
    </lineage>
</organism>
<evidence type="ECO:0000256" key="4">
    <source>
        <dbReference type="ARBA" id="ARBA00011245"/>
    </source>
</evidence>
<evidence type="ECO:0000313" key="13">
    <source>
        <dbReference type="EMBL" id="AWV98312.1"/>
    </source>
</evidence>
<dbReference type="Pfam" id="PF02836">
    <property type="entry name" value="Glyco_hydro_2_C"/>
    <property type="match status" value="1"/>
</dbReference>
<dbReference type="EC" id="3.2.1.23" evidence="5 10"/>
<evidence type="ECO:0000256" key="9">
    <source>
        <dbReference type="ARBA" id="ARBA00032230"/>
    </source>
</evidence>
<comment type="cofactor">
    <cofactor evidence="2">
        <name>Ca(2+)</name>
        <dbReference type="ChEBI" id="CHEBI:29108"/>
    </cofactor>
</comment>
<dbReference type="InterPro" id="IPR006103">
    <property type="entry name" value="Glyco_hydro_2_cat"/>
</dbReference>
<dbReference type="InterPro" id="IPR013783">
    <property type="entry name" value="Ig-like_fold"/>
</dbReference>
<dbReference type="Pfam" id="PF00703">
    <property type="entry name" value="Glyco_hydro_2"/>
    <property type="match status" value="1"/>
</dbReference>
<dbReference type="OrthoDB" id="857501at2"/>
<evidence type="ECO:0000313" key="14">
    <source>
        <dbReference type="Proteomes" id="UP000249873"/>
    </source>
</evidence>
<dbReference type="SUPFAM" id="SSF51445">
    <property type="entry name" value="(Trans)glycosidases"/>
    <property type="match status" value="1"/>
</dbReference>
<keyword evidence="8 10" id="KW-0326">Glycosidase</keyword>
<evidence type="ECO:0000256" key="6">
    <source>
        <dbReference type="ARBA" id="ARBA00022801"/>
    </source>
</evidence>
<dbReference type="Proteomes" id="UP000249873">
    <property type="component" value="Chromosome"/>
</dbReference>
<comment type="catalytic activity">
    <reaction evidence="1 10">
        <text>Hydrolysis of terminal non-reducing beta-D-galactose residues in beta-D-galactosides.</text>
        <dbReference type="EC" id="3.2.1.23"/>
    </reaction>
</comment>
<dbReference type="PROSITE" id="PS00608">
    <property type="entry name" value="GLYCOSYL_HYDROL_F2_2"/>
    <property type="match status" value="1"/>
</dbReference>
<dbReference type="InterPro" id="IPR023232">
    <property type="entry name" value="Glyco_hydro_2_AS"/>
</dbReference>
<dbReference type="RefSeq" id="WP_111371481.1">
    <property type="nucleotide sequence ID" value="NZ_CP029480.1"/>
</dbReference>
<dbReference type="AlphaFoldDB" id="A0A2Z4GAL9"/>
<dbReference type="InterPro" id="IPR006101">
    <property type="entry name" value="Glyco_hydro_2"/>
</dbReference>
<evidence type="ECO:0000256" key="11">
    <source>
        <dbReference type="SAM" id="SignalP"/>
    </source>
</evidence>
<dbReference type="GO" id="GO:0005990">
    <property type="term" value="P:lactose catabolic process"/>
    <property type="evidence" value="ECO:0007669"/>
    <property type="project" value="TreeGrafter"/>
</dbReference>
<keyword evidence="14" id="KW-1185">Reference proteome</keyword>
<dbReference type="SUPFAM" id="SSF49303">
    <property type="entry name" value="beta-Galactosidase/glucuronidase domain"/>
    <property type="match status" value="2"/>
</dbReference>
<keyword evidence="11" id="KW-0732">Signal</keyword>
<evidence type="ECO:0000256" key="5">
    <source>
        <dbReference type="ARBA" id="ARBA00012756"/>
    </source>
</evidence>
<evidence type="ECO:0000259" key="12">
    <source>
        <dbReference type="SMART" id="SM01038"/>
    </source>
</evidence>
<dbReference type="InterPro" id="IPR004199">
    <property type="entry name" value="B-gal_small/dom_5"/>
</dbReference>
<reference evidence="13 14" key="1">
    <citation type="submission" date="2018-05" db="EMBL/GenBank/DDBJ databases">
        <title>Complete genome sequence of Arcticibacterium luteifluviistationis SM1504T, a cytophagaceae bacterium isolated from Arctic surface seawater.</title>
        <authorList>
            <person name="Li Y."/>
            <person name="Qin Q.-L."/>
        </authorList>
    </citation>
    <scope>NUCLEOTIDE SEQUENCE [LARGE SCALE GENOMIC DNA]</scope>
    <source>
        <strain evidence="13 14">SM1504</strain>
    </source>
</reference>
<comment type="similarity">
    <text evidence="3 10">Belongs to the glycosyl hydrolase 2 family.</text>
</comment>
<dbReference type="Pfam" id="PF16353">
    <property type="entry name" value="LacZ_4"/>
    <property type="match status" value="1"/>
</dbReference>
<dbReference type="KEGG" id="als:DJ013_09070"/>
<evidence type="ECO:0000256" key="1">
    <source>
        <dbReference type="ARBA" id="ARBA00001412"/>
    </source>
</evidence>
<evidence type="ECO:0000256" key="2">
    <source>
        <dbReference type="ARBA" id="ARBA00001913"/>
    </source>
</evidence>
<dbReference type="SMART" id="SM01038">
    <property type="entry name" value="Bgal_small_N"/>
    <property type="match status" value="1"/>
</dbReference>
<dbReference type="GO" id="GO:0009341">
    <property type="term" value="C:beta-galactosidase complex"/>
    <property type="evidence" value="ECO:0007669"/>
    <property type="project" value="InterPro"/>
</dbReference>
<gene>
    <name evidence="13" type="ORF">DJ013_09070</name>
</gene>
<dbReference type="Gene3D" id="2.60.40.10">
    <property type="entry name" value="Immunoglobulins"/>
    <property type="match status" value="2"/>
</dbReference>
<dbReference type="SUPFAM" id="SSF49785">
    <property type="entry name" value="Galactose-binding domain-like"/>
    <property type="match status" value="1"/>
</dbReference>
<dbReference type="GO" id="GO:0030246">
    <property type="term" value="F:carbohydrate binding"/>
    <property type="evidence" value="ECO:0007669"/>
    <property type="project" value="InterPro"/>
</dbReference>
<feature type="domain" description="Beta galactosidase small chain/" evidence="12">
    <location>
        <begin position="745"/>
        <end position="1016"/>
    </location>
</feature>
<dbReference type="PANTHER" id="PTHR46323">
    <property type="entry name" value="BETA-GALACTOSIDASE"/>
    <property type="match status" value="1"/>
</dbReference>
<dbReference type="InterPro" id="IPR050347">
    <property type="entry name" value="Bact_Beta-galactosidase"/>
</dbReference>
<dbReference type="InterPro" id="IPR006104">
    <property type="entry name" value="Glyco_hydro_2_N"/>
</dbReference>
<dbReference type="Gene3D" id="2.60.120.260">
    <property type="entry name" value="Galactose-binding domain-like"/>
    <property type="match status" value="1"/>
</dbReference>